<evidence type="ECO:0000256" key="5">
    <source>
        <dbReference type="ARBA" id="ARBA00022777"/>
    </source>
</evidence>
<dbReference type="PANTHER" id="PTHR43290">
    <property type="entry name" value="MEVALONATE KINASE"/>
    <property type="match status" value="1"/>
</dbReference>
<dbReference type="Gene3D" id="3.30.70.890">
    <property type="entry name" value="GHMP kinase, C-terminal domain"/>
    <property type="match status" value="1"/>
</dbReference>
<evidence type="ECO:0000313" key="12">
    <source>
        <dbReference type="Proteomes" id="UP000054729"/>
    </source>
</evidence>
<gene>
    <name evidence="11" type="ORF">Lwal_2673</name>
</gene>
<dbReference type="GO" id="GO:0004496">
    <property type="term" value="F:mevalonate kinase activity"/>
    <property type="evidence" value="ECO:0007669"/>
    <property type="project" value="InterPro"/>
</dbReference>
<evidence type="ECO:0000259" key="10">
    <source>
        <dbReference type="Pfam" id="PF00288"/>
    </source>
</evidence>
<dbReference type="Proteomes" id="UP000054729">
    <property type="component" value="Unassembled WGS sequence"/>
</dbReference>
<evidence type="ECO:0000256" key="3">
    <source>
        <dbReference type="ARBA" id="ARBA00022679"/>
    </source>
</evidence>
<dbReference type="GO" id="GO:0019287">
    <property type="term" value="P:isopentenyl diphosphate biosynthetic process, mevalonate pathway"/>
    <property type="evidence" value="ECO:0007669"/>
    <property type="project" value="UniProtKB-UniPathway"/>
</dbReference>
<evidence type="ECO:0000256" key="9">
    <source>
        <dbReference type="ARBA" id="ARBA00029438"/>
    </source>
</evidence>
<evidence type="ECO:0000256" key="2">
    <source>
        <dbReference type="ARBA" id="ARBA00022516"/>
    </source>
</evidence>
<evidence type="ECO:0000313" key="11">
    <source>
        <dbReference type="EMBL" id="KTD74632.1"/>
    </source>
</evidence>
<dbReference type="GO" id="GO:0005829">
    <property type="term" value="C:cytosol"/>
    <property type="evidence" value="ECO:0007669"/>
    <property type="project" value="TreeGrafter"/>
</dbReference>
<dbReference type="Pfam" id="PF00288">
    <property type="entry name" value="GHMP_kinases_N"/>
    <property type="match status" value="1"/>
</dbReference>
<dbReference type="InterPro" id="IPR014721">
    <property type="entry name" value="Ribsml_uS5_D2-typ_fold_subgr"/>
</dbReference>
<keyword evidence="12" id="KW-1185">Reference proteome</keyword>
<dbReference type="Gene3D" id="3.30.230.10">
    <property type="match status" value="1"/>
</dbReference>
<comment type="pathway">
    <text evidence="9">Isoprenoid biosynthesis; isopentenyl diphosphate biosynthesis via mevalonate pathway; isopentenyl diphosphate from (R)-mevalonate: step 1/3.</text>
</comment>
<keyword evidence="6" id="KW-0067">ATP-binding</keyword>
<feature type="domain" description="GHMP kinase N-terminal" evidence="10">
    <location>
        <begin position="69"/>
        <end position="144"/>
    </location>
</feature>
<dbReference type="SUPFAM" id="SSF54211">
    <property type="entry name" value="Ribosomal protein S5 domain 2-like"/>
    <property type="match status" value="1"/>
</dbReference>
<dbReference type="InterPro" id="IPR020568">
    <property type="entry name" value="Ribosomal_Su5_D2-typ_SF"/>
</dbReference>
<evidence type="ECO:0000256" key="7">
    <source>
        <dbReference type="ARBA" id="ARBA00022842"/>
    </source>
</evidence>
<keyword evidence="7" id="KW-0460">Magnesium</keyword>
<protein>
    <submittedName>
        <fullName evidence="11">Mevalonate kinase</fullName>
    </submittedName>
</protein>
<dbReference type="AlphaFoldDB" id="A0A0W0ZZX2"/>
<dbReference type="InterPro" id="IPR006204">
    <property type="entry name" value="GHMP_kinase_N_dom"/>
</dbReference>
<reference evidence="11 12" key="1">
    <citation type="submission" date="2015-11" db="EMBL/GenBank/DDBJ databases">
        <title>Genomic analysis of 38 Legionella species identifies large and diverse effector repertoires.</title>
        <authorList>
            <person name="Burstein D."/>
            <person name="Amaro F."/>
            <person name="Zusman T."/>
            <person name="Lifshitz Z."/>
            <person name="Cohen O."/>
            <person name="Gilbert J.A."/>
            <person name="Pupko T."/>
            <person name="Shuman H.A."/>
            <person name="Segal G."/>
        </authorList>
    </citation>
    <scope>NUCLEOTIDE SEQUENCE [LARGE SCALE GENOMIC DNA]</scope>
    <source>
        <strain evidence="11 12">ATCC 51914</strain>
    </source>
</reference>
<dbReference type="PRINTS" id="PR00959">
    <property type="entry name" value="MEVGALKINASE"/>
</dbReference>
<dbReference type="EMBL" id="LNZB01000060">
    <property type="protein sequence ID" value="KTD74632.1"/>
    <property type="molecule type" value="Genomic_DNA"/>
</dbReference>
<dbReference type="InterPro" id="IPR036554">
    <property type="entry name" value="GHMP_kinase_C_sf"/>
</dbReference>
<name>A0A0W0ZZX2_9GAMM</name>
<sequence>MSFRTRVPAKCIIAGEHVIQRGGFALVSPLMSYHFSLEYVPAEIKTTATISGEGHNSLQVLLWPVVNHALDLLNRNPANLKGYFNIRNTIPIGGGLGFSAAISVAVAQWVANQQWIKPSEIFEFAVKLEGIFHGQSSGVDIAGVMSNKLIIYYSSHEIASITPLWKPKLYLSNSEVTSITKSCVEKVKNLRDSDKEKAQQIDDKMRLATTLVKEALMREDNLGLSLLINGLNLGNECYYEWGLVSPKLNDHVLVLKEHALATKIVGAGYGGHVLSLWKDNPPPDFPIKLYPLDE</sequence>
<dbReference type="RefSeq" id="WP_058481307.1">
    <property type="nucleotide sequence ID" value="NZ_CAAAIQ010000032.1"/>
</dbReference>
<dbReference type="PATRIC" id="fig|66969.6.peg.2891"/>
<organism evidence="11 12">
    <name type="scientific">Legionella waltersii</name>
    <dbReference type="NCBI Taxonomy" id="66969"/>
    <lineage>
        <taxon>Bacteria</taxon>
        <taxon>Pseudomonadati</taxon>
        <taxon>Pseudomonadota</taxon>
        <taxon>Gammaproteobacteria</taxon>
        <taxon>Legionellales</taxon>
        <taxon>Legionellaceae</taxon>
        <taxon>Legionella</taxon>
    </lineage>
</organism>
<keyword evidence="8" id="KW-0443">Lipid metabolism</keyword>
<dbReference type="STRING" id="66969.Lwal_2673"/>
<evidence type="ECO:0000256" key="6">
    <source>
        <dbReference type="ARBA" id="ARBA00022840"/>
    </source>
</evidence>
<keyword evidence="5 11" id="KW-0418">Kinase</keyword>
<keyword evidence="4" id="KW-0547">Nucleotide-binding</keyword>
<dbReference type="OrthoDB" id="9764892at2"/>
<keyword evidence="2" id="KW-0444">Lipid biosynthesis</keyword>
<dbReference type="PANTHER" id="PTHR43290:SF2">
    <property type="entry name" value="MEVALONATE KINASE"/>
    <property type="match status" value="1"/>
</dbReference>
<dbReference type="GO" id="GO:0005524">
    <property type="term" value="F:ATP binding"/>
    <property type="evidence" value="ECO:0007669"/>
    <property type="project" value="UniProtKB-KW"/>
</dbReference>
<proteinExistence type="predicted"/>
<evidence type="ECO:0000256" key="1">
    <source>
        <dbReference type="ARBA" id="ARBA00022490"/>
    </source>
</evidence>
<keyword evidence="1" id="KW-0963">Cytoplasm</keyword>
<dbReference type="SUPFAM" id="SSF55060">
    <property type="entry name" value="GHMP Kinase, C-terminal domain"/>
    <property type="match status" value="1"/>
</dbReference>
<accession>A0A0W0ZZX2</accession>
<dbReference type="UniPathway" id="UPA00057">
    <property type="reaction ID" value="UER00098"/>
</dbReference>
<evidence type="ECO:0000256" key="8">
    <source>
        <dbReference type="ARBA" id="ARBA00023098"/>
    </source>
</evidence>
<evidence type="ECO:0000256" key="4">
    <source>
        <dbReference type="ARBA" id="ARBA00022741"/>
    </source>
</evidence>
<dbReference type="InterPro" id="IPR006205">
    <property type="entry name" value="Mev_gal_kin"/>
</dbReference>
<keyword evidence="3" id="KW-0808">Transferase</keyword>
<comment type="caution">
    <text evidence="11">The sequence shown here is derived from an EMBL/GenBank/DDBJ whole genome shotgun (WGS) entry which is preliminary data.</text>
</comment>